<evidence type="ECO:0000313" key="3">
    <source>
        <dbReference type="EMBL" id="KAF7358582.1"/>
    </source>
</evidence>
<accession>A0A8H6YHC7</accession>
<feature type="transmembrane region" description="Helical" evidence="1">
    <location>
        <begin position="20"/>
        <end position="39"/>
    </location>
</feature>
<dbReference type="PANTHER" id="PTHR40465">
    <property type="entry name" value="CHROMOSOME 1, WHOLE GENOME SHOTGUN SEQUENCE"/>
    <property type="match status" value="1"/>
</dbReference>
<dbReference type="Pfam" id="PF20152">
    <property type="entry name" value="DUF6534"/>
    <property type="match status" value="1"/>
</dbReference>
<keyword evidence="4" id="KW-1185">Reference proteome</keyword>
<dbReference type="Proteomes" id="UP000623467">
    <property type="component" value="Unassembled WGS sequence"/>
</dbReference>
<comment type="caution">
    <text evidence="3">The sequence shown here is derived from an EMBL/GenBank/DDBJ whole genome shotgun (WGS) entry which is preliminary data.</text>
</comment>
<gene>
    <name evidence="3" type="ORF">MSAN_01196500</name>
</gene>
<organism evidence="3 4">
    <name type="scientific">Mycena sanguinolenta</name>
    <dbReference type="NCBI Taxonomy" id="230812"/>
    <lineage>
        <taxon>Eukaryota</taxon>
        <taxon>Fungi</taxon>
        <taxon>Dikarya</taxon>
        <taxon>Basidiomycota</taxon>
        <taxon>Agaricomycotina</taxon>
        <taxon>Agaricomycetes</taxon>
        <taxon>Agaricomycetidae</taxon>
        <taxon>Agaricales</taxon>
        <taxon>Marasmiineae</taxon>
        <taxon>Mycenaceae</taxon>
        <taxon>Mycena</taxon>
    </lineage>
</organism>
<feature type="transmembrane region" description="Helical" evidence="1">
    <location>
        <begin position="232"/>
        <end position="253"/>
    </location>
</feature>
<protein>
    <submittedName>
        <fullName evidence="3">Saposin B-type domain-containing protein</fullName>
    </submittedName>
</protein>
<feature type="transmembrane region" description="Helical" evidence="1">
    <location>
        <begin position="199"/>
        <end position="226"/>
    </location>
</feature>
<feature type="transmembrane region" description="Helical" evidence="1">
    <location>
        <begin position="91"/>
        <end position="110"/>
    </location>
</feature>
<reference evidence="3" key="1">
    <citation type="submission" date="2020-05" db="EMBL/GenBank/DDBJ databases">
        <title>Mycena genomes resolve the evolution of fungal bioluminescence.</title>
        <authorList>
            <person name="Tsai I.J."/>
        </authorList>
    </citation>
    <scope>NUCLEOTIDE SEQUENCE</scope>
    <source>
        <strain evidence="3">160909Yilan</strain>
    </source>
</reference>
<keyword evidence="1" id="KW-0472">Membrane</keyword>
<evidence type="ECO:0000259" key="2">
    <source>
        <dbReference type="Pfam" id="PF20152"/>
    </source>
</evidence>
<dbReference type="InterPro" id="IPR045339">
    <property type="entry name" value="DUF6534"/>
</dbReference>
<feature type="transmembrane region" description="Helical" evidence="1">
    <location>
        <begin position="51"/>
        <end position="71"/>
    </location>
</feature>
<feature type="transmembrane region" description="Helical" evidence="1">
    <location>
        <begin position="122"/>
        <end position="144"/>
    </location>
</feature>
<dbReference type="EMBL" id="JACAZH010000009">
    <property type="protein sequence ID" value="KAF7358582.1"/>
    <property type="molecule type" value="Genomic_DNA"/>
</dbReference>
<keyword evidence="1" id="KW-1133">Transmembrane helix</keyword>
<feature type="domain" description="DUF6534" evidence="2">
    <location>
        <begin position="170"/>
        <end position="256"/>
    </location>
</feature>
<keyword evidence="1" id="KW-0812">Transmembrane</keyword>
<sequence length="308" mass="34839">MSAPTTIPPLDSTLGAVEIGAVFSTFLFGIETLQVYLYFDKYPEDTVFLKSLVAATWIFELGHTIATWHAIYALSVTYYAQPQHLESPPHSLTVTILFSAFIYVVVQSFFANRVRVFSGKWLIPVICWTMTGLRVTATLSLMGIQWADPNVTLLQTNFRWLMTMALSLGMAVDTVTMLSLCYCLWMVRHSRFKQTKRMIDTYLVWTLEAGVATCFTTGMLLILFLSRNDLTWFPFFLVQAKLYSNSLLVSLNGRQRLRESGKMVDISIGSIVQTNPQPSRGLVIEMSKVVERDTSISNDLQHGRDARV</sequence>
<feature type="transmembrane region" description="Helical" evidence="1">
    <location>
        <begin position="164"/>
        <end position="187"/>
    </location>
</feature>
<dbReference type="OrthoDB" id="3231781at2759"/>
<evidence type="ECO:0000256" key="1">
    <source>
        <dbReference type="SAM" id="Phobius"/>
    </source>
</evidence>
<dbReference type="PANTHER" id="PTHR40465:SF1">
    <property type="entry name" value="DUF6534 DOMAIN-CONTAINING PROTEIN"/>
    <property type="match status" value="1"/>
</dbReference>
<evidence type="ECO:0000313" key="4">
    <source>
        <dbReference type="Proteomes" id="UP000623467"/>
    </source>
</evidence>
<proteinExistence type="predicted"/>
<name>A0A8H6YHC7_9AGAR</name>
<dbReference type="AlphaFoldDB" id="A0A8H6YHC7"/>